<evidence type="ECO:0000313" key="2">
    <source>
        <dbReference type="EMBL" id="RIB28261.1"/>
    </source>
</evidence>
<keyword evidence="1" id="KW-1133">Transmembrane helix</keyword>
<dbReference type="AlphaFoldDB" id="A0A397W2F8"/>
<dbReference type="OrthoDB" id="2473615at2759"/>
<dbReference type="EMBL" id="QKWP01000071">
    <property type="protein sequence ID" value="RIB28261.1"/>
    <property type="molecule type" value="Genomic_DNA"/>
</dbReference>
<sequence length="155" mass="18351">MEDFNEQTPTTELITAEYNEEEPNTELVTTELNNMAFDYVGVSSFDIKQFRHSFVITVVIFLSSFLCHYKYFELMEDFNKQMPTTELVTAKYNEDKKQMPTVTAKYNNDDIDIAEYFEESFRYNEVINVSNIDVEQISLKQDDFFTDFDEAKLRI</sequence>
<accession>A0A397W2F8</accession>
<evidence type="ECO:0000256" key="1">
    <source>
        <dbReference type="SAM" id="Phobius"/>
    </source>
</evidence>
<keyword evidence="1" id="KW-0472">Membrane</keyword>
<organism evidence="2 3">
    <name type="scientific">Gigaspora rosea</name>
    <dbReference type="NCBI Taxonomy" id="44941"/>
    <lineage>
        <taxon>Eukaryota</taxon>
        <taxon>Fungi</taxon>
        <taxon>Fungi incertae sedis</taxon>
        <taxon>Mucoromycota</taxon>
        <taxon>Glomeromycotina</taxon>
        <taxon>Glomeromycetes</taxon>
        <taxon>Diversisporales</taxon>
        <taxon>Gigasporaceae</taxon>
        <taxon>Gigaspora</taxon>
    </lineage>
</organism>
<proteinExistence type="predicted"/>
<name>A0A397W2F8_9GLOM</name>
<keyword evidence="3" id="KW-1185">Reference proteome</keyword>
<feature type="transmembrane region" description="Helical" evidence="1">
    <location>
        <begin position="53"/>
        <end position="72"/>
    </location>
</feature>
<evidence type="ECO:0000313" key="3">
    <source>
        <dbReference type="Proteomes" id="UP000266673"/>
    </source>
</evidence>
<protein>
    <submittedName>
        <fullName evidence="2">Uncharacterized protein</fullName>
    </submittedName>
</protein>
<gene>
    <name evidence="2" type="ORF">C2G38_2158363</name>
</gene>
<dbReference type="Proteomes" id="UP000266673">
    <property type="component" value="Unassembled WGS sequence"/>
</dbReference>
<keyword evidence="1" id="KW-0812">Transmembrane</keyword>
<comment type="caution">
    <text evidence="2">The sequence shown here is derived from an EMBL/GenBank/DDBJ whole genome shotgun (WGS) entry which is preliminary data.</text>
</comment>
<reference evidence="2 3" key="1">
    <citation type="submission" date="2018-06" db="EMBL/GenBank/DDBJ databases">
        <title>Comparative genomics reveals the genomic features of Rhizophagus irregularis, R. cerebriforme, R. diaphanum and Gigaspora rosea, and their symbiotic lifestyle signature.</title>
        <authorList>
            <person name="Morin E."/>
            <person name="San Clemente H."/>
            <person name="Chen E.C.H."/>
            <person name="De La Providencia I."/>
            <person name="Hainaut M."/>
            <person name="Kuo A."/>
            <person name="Kohler A."/>
            <person name="Murat C."/>
            <person name="Tang N."/>
            <person name="Roy S."/>
            <person name="Loubradou J."/>
            <person name="Henrissat B."/>
            <person name="Grigoriev I.V."/>
            <person name="Corradi N."/>
            <person name="Roux C."/>
            <person name="Martin F.M."/>
        </authorList>
    </citation>
    <scope>NUCLEOTIDE SEQUENCE [LARGE SCALE GENOMIC DNA]</scope>
    <source>
        <strain evidence="2 3">DAOM 194757</strain>
    </source>
</reference>